<accession>A0A6N6VWJ6</accession>
<dbReference type="OrthoDB" id="119951at2"/>
<dbReference type="InterPro" id="IPR001466">
    <property type="entry name" value="Beta-lactam-related"/>
</dbReference>
<dbReference type="GO" id="GO:0016787">
    <property type="term" value="F:hydrolase activity"/>
    <property type="evidence" value="ECO:0007669"/>
    <property type="project" value="UniProtKB-KW"/>
</dbReference>
<comment type="caution">
    <text evidence="2">The sequence shown here is derived from an EMBL/GenBank/DDBJ whole genome shotgun (WGS) entry which is preliminary data.</text>
</comment>
<feature type="domain" description="Beta-lactamase-related" evidence="1">
    <location>
        <begin position="42"/>
        <end position="357"/>
    </location>
</feature>
<keyword evidence="3" id="KW-1185">Reference proteome</keyword>
<protein>
    <submittedName>
        <fullName evidence="2">Serine hydrolase</fullName>
    </submittedName>
</protein>
<dbReference type="PANTHER" id="PTHR46825:SF15">
    <property type="entry name" value="BETA-LACTAMASE-RELATED DOMAIN-CONTAINING PROTEIN"/>
    <property type="match status" value="1"/>
</dbReference>
<sequence>MKKKSIFFFSFILSLNFVNKAYSKNENKNEILNKIKDFTRSIEKEKKEQQGYAIAILYKDQVIYKSVYGNRKGNKNPITSKTLFPLASVSKPVTATAVALMVQKGKIDLYEPFNLPYLKNPIQFTNILSHTTGYQFSGNMEIEQGFNRTKLLNSLKNHPVNCEPTDCYLYSNATFSLVEDALELNNLNLNDIMSNLNHSLKINDIKLLTNKSNADVAFPHLKGTVKGKTVFKPLPFPPYYPKVVPASAGVFASINGMVEFYKLAFGYKPKILSPKIAKSMFTPVILNKDAHKWNIKWPVDKSKIESSYALGWRILNIKDRPNNTYVYHPGYINGITSFIGYIPSKEVGIIILTNQGSKFASKNGIELWRNLIKNEKKIAKL</sequence>
<name>A0A6N6VWJ6_9BACT</name>
<dbReference type="InterPro" id="IPR012338">
    <property type="entry name" value="Beta-lactam/transpept-like"/>
</dbReference>
<evidence type="ECO:0000313" key="2">
    <source>
        <dbReference type="EMBL" id="KAB8040853.1"/>
    </source>
</evidence>
<keyword evidence="2" id="KW-0378">Hydrolase</keyword>
<dbReference type="InterPro" id="IPR050491">
    <property type="entry name" value="AmpC-like"/>
</dbReference>
<evidence type="ECO:0000313" key="3">
    <source>
        <dbReference type="Proteomes" id="UP000437748"/>
    </source>
</evidence>
<proteinExistence type="predicted"/>
<gene>
    <name evidence="2" type="ORF">GCL60_02690</name>
</gene>
<dbReference type="AlphaFoldDB" id="A0A6N6VWJ6"/>
<dbReference type="EMBL" id="WFLM01000001">
    <property type="protein sequence ID" value="KAB8040853.1"/>
    <property type="molecule type" value="Genomic_DNA"/>
</dbReference>
<dbReference type="Proteomes" id="UP000437748">
    <property type="component" value="Unassembled WGS sequence"/>
</dbReference>
<dbReference type="RefSeq" id="WP_153418374.1">
    <property type="nucleotide sequence ID" value="NZ_WFLM01000001.1"/>
</dbReference>
<dbReference type="SUPFAM" id="SSF56601">
    <property type="entry name" value="beta-lactamase/transpeptidase-like"/>
    <property type="match status" value="1"/>
</dbReference>
<organism evidence="2 3">
    <name type="scientific">Silvanigrella paludirubra</name>
    <dbReference type="NCBI Taxonomy" id="2499159"/>
    <lineage>
        <taxon>Bacteria</taxon>
        <taxon>Pseudomonadati</taxon>
        <taxon>Bdellovibrionota</taxon>
        <taxon>Oligoflexia</taxon>
        <taxon>Silvanigrellales</taxon>
        <taxon>Silvanigrellaceae</taxon>
        <taxon>Silvanigrella</taxon>
    </lineage>
</organism>
<evidence type="ECO:0000259" key="1">
    <source>
        <dbReference type="Pfam" id="PF00144"/>
    </source>
</evidence>
<reference evidence="2 3" key="1">
    <citation type="submission" date="2019-10" db="EMBL/GenBank/DDBJ databases">
        <title>New species of Slilvanegrellaceae.</title>
        <authorList>
            <person name="Pitt A."/>
            <person name="Hahn M.W."/>
        </authorList>
    </citation>
    <scope>NUCLEOTIDE SEQUENCE [LARGE SCALE GENOMIC DNA]</scope>
    <source>
        <strain evidence="2 3">SP-Ram-0.45-NSY-1</strain>
    </source>
</reference>
<dbReference type="Pfam" id="PF00144">
    <property type="entry name" value="Beta-lactamase"/>
    <property type="match status" value="1"/>
</dbReference>
<dbReference type="Gene3D" id="3.40.710.10">
    <property type="entry name" value="DD-peptidase/beta-lactamase superfamily"/>
    <property type="match status" value="1"/>
</dbReference>
<dbReference type="PANTHER" id="PTHR46825">
    <property type="entry name" value="D-ALANYL-D-ALANINE-CARBOXYPEPTIDASE/ENDOPEPTIDASE AMPH"/>
    <property type="match status" value="1"/>
</dbReference>